<feature type="region of interest" description="Disordered" evidence="1">
    <location>
        <begin position="1"/>
        <end position="20"/>
    </location>
</feature>
<protein>
    <submittedName>
        <fullName evidence="3">YcaO-like family protein</fullName>
    </submittedName>
</protein>
<dbReference type="InterPro" id="IPR003776">
    <property type="entry name" value="YcaO-like_dom"/>
</dbReference>
<proteinExistence type="predicted"/>
<dbReference type="Pfam" id="PF02624">
    <property type="entry name" value="YcaO"/>
    <property type="match status" value="1"/>
</dbReference>
<evidence type="ECO:0000259" key="2">
    <source>
        <dbReference type="PROSITE" id="PS51664"/>
    </source>
</evidence>
<evidence type="ECO:0000313" key="3">
    <source>
        <dbReference type="EMBL" id="MBN8227553.1"/>
    </source>
</evidence>
<dbReference type="NCBIfam" id="TIGR00702">
    <property type="entry name" value="YcaO-type kinase domain"/>
    <property type="match status" value="1"/>
</dbReference>
<evidence type="ECO:0000256" key="1">
    <source>
        <dbReference type="SAM" id="MobiDB-lite"/>
    </source>
</evidence>
<dbReference type="PANTHER" id="PTHR37809:SF1">
    <property type="entry name" value="RIBOSOMAL PROTEIN S12 METHYLTHIOTRANSFERASE ACCESSORY FACTOR YCAO"/>
    <property type="match status" value="1"/>
</dbReference>
<sequence>MRVFPPGPQAPKHHRAGTHRLIPPEETLRRVRPLMAVMGITRIANITGLDRLGIPVVTVCRPNSRSLAVSQGKGLDLDAAKASGLMEAVETYHAEHITLPLLLASYQELRFSHPLVDVGGLPRLSVNDFQPSQRLLWIQGHELRGNTPVWLPFELVHTDYTLPLPSGSGAFFMSSNGLSSGNHLLEALSHGICEVVERDATTLWHLQTPEARRRTRLDLGTVEDPDCNAVLEKFDRAGVDVAVWETTSDVGLPAFLCMCAEREPEPFRPLYPTSGMGCHPTRQVALLRALTEAAQVRATLISGSRDDLSVARSYNVLQDPVLAQRVQALMREPEAERRFQDVPTFEGASFDEDVAWELERLGSVGLDQVVLVDLTKPAFQIPVARVVIPGLESLHDAPGYVPGRRARRLMEARLS</sequence>
<dbReference type="Gene3D" id="3.30.160.660">
    <property type="match status" value="1"/>
</dbReference>
<dbReference type="PANTHER" id="PTHR37809">
    <property type="entry name" value="RIBOSOMAL PROTEIN S12 METHYLTHIOTRANSFERASE ACCESSORY FACTOR YCAO"/>
    <property type="match status" value="1"/>
</dbReference>
<gene>
    <name evidence="3" type="ORF">JYK02_08540</name>
</gene>
<name>A0ABS3D7B1_9BACT</name>
<feature type="domain" description="YcaO" evidence="2">
    <location>
        <begin position="72"/>
        <end position="415"/>
    </location>
</feature>
<dbReference type="Proteomes" id="UP000664052">
    <property type="component" value="Unassembled WGS sequence"/>
</dbReference>
<dbReference type="PROSITE" id="PS51664">
    <property type="entry name" value="YCAO"/>
    <property type="match status" value="1"/>
</dbReference>
<accession>A0ABS3D7B1</accession>
<keyword evidence="4" id="KW-1185">Reference proteome</keyword>
<comment type="caution">
    <text evidence="3">The sequence shown here is derived from an EMBL/GenBank/DDBJ whole genome shotgun (WGS) entry which is preliminary data.</text>
</comment>
<evidence type="ECO:0000313" key="4">
    <source>
        <dbReference type="Proteomes" id="UP000664052"/>
    </source>
</evidence>
<organism evidence="3 4">
    <name type="scientific">Corallococcus macrosporus</name>
    <dbReference type="NCBI Taxonomy" id="35"/>
    <lineage>
        <taxon>Bacteria</taxon>
        <taxon>Pseudomonadati</taxon>
        <taxon>Myxococcota</taxon>
        <taxon>Myxococcia</taxon>
        <taxon>Myxococcales</taxon>
        <taxon>Cystobacterineae</taxon>
        <taxon>Myxococcaceae</taxon>
        <taxon>Corallococcus</taxon>
    </lineage>
</organism>
<reference evidence="3 4" key="1">
    <citation type="submission" date="2021-02" db="EMBL/GenBank/DDBJ databases">
        <title>De Novo genome assembly of isolated myxobacteria.</title>
        <authorList>
            <person name="Stevens D.C."/>
        </authorList>
    </citation>
    <scope>NUCLEOTIDE SEQUENCE [LARGE SCALE GENOMIC DNA]</scope>
    <source>
        <strain evidence="3 4">ATCC 29039</strain>
    </source>
</reference>
<dbReference type="EMBL" id="JAFIMU010000004">
    <property type="protein sequence ID" value="MBN8227553.1"/>
    <property type="molecule type" value="Genomic_DNA"/>
</dbReference>
<dbReference type="RefSeq" id="WP_207050397.1">
    <property type="nucleotide sequence ID" value="NZ_JAFIMU010000004.1"/>
</dbReference>